<dbReference type="OMA" id="HICTINK"/>
<evidence type="ECO:0000259" key="3">
    <source>
        <dbReference type="PROSITE" id="PS51004"/>
    </source>
</evidence>
<organism evidence="4 5">
    <name type="scientific">Scyliorhinus torazame</name>
    <name type="common">Cloudy catshark</name>
    <name type="synonym">Catulus torazame</name>
    <dbReference type="NCBI Taxonomy" id="75743"/>
    <lineage>
        <taxon>Eukaryota</taxon>
        <taxon>Metazoa</taxon>
        <taxon>Chordata</taxon>
        <taxon>Craniata</taxon>
        <taxon>Vertebrata</taxon>
        <taxon>Chondrichthyes</taxon>
        <taxon>Elasmobranchii</taxon>
        <taxon>Galeomorphii</taxon>
        <taxon>Galeoidea</taxon>
        <taxon>Carcharhiniformes</taxon>
        <taxon>Scyliorhinidae</taxon>
        <taxon>Scyliorhinus</taxon>
    </lineage>
</organism>
<sequence>MLKYIIQAQCKFTSTEEYSTTLRDGSTIYVGGKEILYEINLGKPCILKIKVPINCDFFQQFDKKFDSMINGRSRPLGNGVCPFTPKHGFASLVEDERLYSVAPLYEKGEGKLLRGYKKSSTAQWLLSIDNWLQDPHFVGMSAMDDQVFMFFREKYLPTNLDIDPWISRIARVCKDDLGGSSQRLQSKWATFLKARLLCNIPADHVHFNTIQNVFVARSKNSDARVYGIFSSNWNGTAICSYSMEDINKVFGTSKFKGFAEAIPDPRPGTCGTDTQNLRDKVLNVVENHPEMKTDVHPIGNHPLVMDMEKVFQLIVVDSVVAVNGKVSRVLFLTMGRSRQLMVCLEDICHCK</sequence>
<keyword evidence="1" id="KW-0325">Glycoprotein</keyword>
<dbReference type="OrthoDB" id="9988752at2759"/>
<dbReference type="PANTHER" id="PTHR11036">
    <property type="entry name" value="SEMAPHORIN"/>
    <property type="match status" value="1"/>
</dbReference>
<comment type="caution">
    <text evidence="2">Lacks conserved residue(s) required for the propagation of feature annotation.</text>
</comment>
<dbReference type="Proteomes" id="UP000288216">
    <property type="component" value="Unassembled WGS sequence"/>
</dbReference>
<evidence type="ECO:0000313" key="5">
    <source>
        <dbReference type="Proteomes" id="UP000288216"/>
    </source>
</evidence>
<dbReference type="GO" id="GO:0005178">
    <property type="term" value="F:integrin binding"/>
    <property type="evidence" value="ECO:0007669"/>
    <property type="project" value="TreeGrafter"/>
</dbReference>
<dbReference type="GO" id="GO:0001755">
    <property type="term" value="P:neural crest cell migration"/>
    <property type="evidence" value="ECO:0007669"/>
    <property type="project" value="TreeGrafter"/>
</dbReference>
<dbReference type="Gene3D" id="2.130.10.10">
    <property type="entry name" value="YVTN repeat-like/Quinoprotein amine dehydrogenase"/>
    <property type="match status" value="1"/>
</dbReference>
<dbReference type="GO" id="GO:0030335">
    <property type="term" value="P:positive regulation of cell migration"/>
    <property type="evidence" value="ECO:0007669"/>
    <property type="project" value="TreeGrafter"/>
</dbReference>
<dbReference type="InterPro" id="IPR001627">
    <property type="entry name" value="Semap_dom"/>
</dbReference>
<dbReference type="GO" id="GO:0050727">
    <property type="term" value="P:regulation of inflammatory response"/>
    <property type="evidence" value="ECO:0007669"/>
    <property type="project" value="TreeGrafter"/>
</dbReference>
<name>A0A401PVP5_SCYTO</name>
<comment type="caution">
    <text evidence="4">The sequence shown here is derived from an EMBL/GenBank/DDBJ whole genome shotgun (WGS) entry which is preliminary data.</text>
</comment>
<dbReference type="Pfam" id="PF01403">
    <property type="entry name" value="Sema"/>
    <property type="match status" value="1"/>
</dbReference>
<dbReference type="GO" id="GO:0045499">
    <property type="term" value="F:chemorepellent activity"/>
    <property type="evidence" value="ECO:0007669"/>
    <property type="project" value="TreeGrafter"/>
</dbReference>
<proteinExistence type="predicted"/>
<evidence type="ECO:0000256" key="1">
    <source>
        <dbReference type="ARBA" id="ARBA00023180"/>
    </source>
</evidence>
<evidence type="ECO:0000256" key="2">
    <source>
        <dbReference type="PROSITE-ProRule" id="PRU00352"/>
    </source>
</evidence>
<dbReference type="SMART" id="SM00630">
    <property type="entry name" value="Sema"/>
    <property type="match status" value="1"/>
</dbReference>
<dbReference type="GO" id="GO:0009897">
    <property type="term" value="C:external side of plasma membrane"/>
    <property type="evidence" value="ECO:0007669"/>
    <property type="project" value="TreeGrafter"/>
</dbReference>
<gene>
    <name evidence="4" type="ORF">scyTo_0017574</name>
</gene>
<dbReference type="EMBL" id="BFAA01011533">
    <property type="protein sequence ID" value="GCB77234.1"/>
    <property type="molecule type" value="Genomic_DNA"/>
</dbReference>
<dbReference type="STRING" id="75743.A0A401PVP5"/>
<dbReference type="SUPFAM" id="SSF101912">
    <property type="entry name" value="Sema domain"/>
    <property type="match status" value="1"/>
</dbReference>
<dbReference type="GO" id="GO:0007411">
    <property type="term" value="P:axon guidance"/>
    <property type="evidence" value="ECO:0007669"/>
    <property type="project" value="TreeGrafter"/>
</dbReference>
<dbReference type="PROSITE" id="PS51004">
    <property type="entry name" value="SEMA"/>
    <property type="match status" value="1"/>
</dbReference>
<dbReference type="GO" id="GO:0030215">
    <property type="term" value="F:semaphorin receptor binding"/>
    <property type="evidence" value="ECO:0007669"/>
    <property type="project" value="InterPro"/>
</dbReference>
<dbReference type="InterPro" id="IPR015943">
    <property type="entry name" value="WD40/YVTN_repeat-like_dom_sf"/>
</dbReference>
<protein>
    <recommendedName>
        <fullName evidence="3">Sema domain-containing protein</fullName>
    </recommendedName>
</protein>
<dbReference type="InterPro" id="IPR036352">
    <property type="entry name" value="Semap_dom_sf"/>
</dbReference>
<keyword evidence="5" id="KW-1185">Reference proteome</keyword>
<feature type="domain" description="Sema" evidence="3">
    <location>
        <begin position="1"/>
        <end position="351"/>
    </location>
</feature>
<dbReference type="GO" id="GO:0007229">
    <property type="term" value="P:integrin-mediated signaling pathway"/>
    <property type="evidence" value="ECO:0007669"/>
    <property type="project" value="TreeGrafter"/>
</dbReference>
<reference evidence="4 5" key="1">
    <citation type="journal article" date="2018" name="Nat. Ecol. Evol.">
        <title>Shark genomes provide insights into elasmobranch evolution and the origin of vertebrates.</title>
        <authorList>
            <person name="Hara Y"/>
            <person name="Yamaguchi K"/>
            <person name="Onimaru K"/>
            <person name="Kadota M"/>
            <person name="Koyanagi M"/>
            <person name="Keeley SD"/>
            <person name="Tatsumi K"/>
            <person name="Tanaka K"/>
            <person name="Motone F"/>
            <person name="Kageyama Y"/>
            <person name="Nozu R"/>
            <person name="Adachi N"/>
            <person name="Nishimura O"/>
            <person name="Nakagawa R"/>
            <person name="Tanegashima C"/>
            <person name="Kiyatake I"/>
            <person name="Matsumoto R"/>
            <person name="Murakumo K"/>
            <person name="Nishida K"/>
            <person name="Terakita A"/>
            <person name="Kuratani S"/>
            <person name="Sato K"/>
            <person name="Hyodo S Kuraku.S."/>
        </authorList>
    </citation>
    <scope>NUCLEOTIDE SEQUENCE [LARGE SCALE GENOMIC DNA]</scope>
</reference>
<accession>A0A401PVP5</accession>
<evidence type="ECO:0000313" key="4">
    <source>
        <dbReference type="EMBL" id="GCB77234.1"/>
    </source>
</evidence>
<dbReference type="GO" id="GO:0071526">
    <property type="term" value="P:semaphorin-plexin signaling pathway"/>
    <property type="evidence" value="ECO:0007669"/>
    <property type="project" value="TreeGrafter"/>
</dbReference>
<dbReference type="PANTHER" id="PTHR11036:SF80">
    <property type="entry name" value="SEMAPHORIN-7A"/>
    <property type="match status" value="1"/>
</dbReference>
<dbReference type="AlphaFoldDB" id="A0A401PVP5"/>
<dbReference type="InterPro" id="IPR027231">
    <property type="entry name" value="Semaphorin"/>
</dbReference>